<dbReference type="OrthoDB" id="9792534at2"/>
<name>A0A0M4FIP1_9BACI</name>
<dbReference type="GO" id="GO:0016020">
    <property type="term" value="C:membrane"/>
    <property type="evidence" value="ECO:0007669"/>
    <property type="project" value="TreeGrafter"/>
</dbReference>
<dbReference type="PANTHER" id="PTHR19353">
    <property type="entry name" value="FATTY ACID DESATURASE 2"/>
    <property type="match status" value="1"/>
</dbReference>
<dbReference type="CDD" id="cd03510">
    <property type="entry name" value="Rhizobitoxine-FADS-like"/>
    <property type="match status" value="1"/>
</dbReference>
<keyword evidence="1" id="KW-0472">Membrane</keyword>
<dbReference type="Pfam" id="PF00487">
    <property type="entry name" value="FA_desaturase"/>
    <property type="match status" value="1"/>
</dbReference>
<dbReference type="PATRIC" id="fig|1441095.3.peg.1287"/>
<feature type="transmembrane region" description="Helical" evidence="1">
    <location>
        <begin position="102"/>
        <end position="119"/>
    </location>
</feature>
<evidence type="ECO:0000313" key="4">
    <source>
        <dbReference type="Proteomes" id="UP000067625"/>
    </source>
</evidence>
<dbReference type="InterPro" id="IPR012171">
    <property type="entry name" value="Fatty_acid_desaturase"/>
</dbReference>
<dbReference type="InterPro" id="IPR005804">
    <property type="entry name" value="FA_desaturase_dom"/>
</dbReference>
<dbReference type="AlphaFoldDB" id="A0A0M4FIP1"/>
<sequence length="337" mass="40083">MINKADELKQNHPQELEKHRFSREIVLKIRELQQRNNWYNFFAIGLDWLIISVAIGINFFIPSIWIYLISIVIIGSRMRGLDIMMHESSHRMLFKNRKLNKWIACFFAAYPIMISYKAYCKGHMTHHKYLWSEADPDKQRYRIVGLDNPTKSRVQFFLLHFLKPLFLVHVPNYLVGMIKVTAYAKDEPRFDQIIRTLYWGAIIISSIIFGFWQELLLFWVVPFLTTFQVLKYWAEMAEHAGLETDQEIFASRNSFGNWFERTLLHPHRNSYHLVHHLFPAVPHYNIKKAHLILMEDSEYQKAHHCTGFFKSFAPGFSSVVDDIQGRIPFWNKQKSRS</sequence>
<evidence type="ECO:0000256" key="1">
    <source>
        <dbReference type="SAM" id="Phobius"/>
    </source>
</evidence>
<keyword evidence="4" id="KW-1185">Reference proteome</keyword>
<feature type="transmembrane region" description="Helical" evidence="1">
    <location>
        <begin position="38"/>
        <end position="58"/>
    </location>
</feature>
<protein>
    <submittedName>
        <fullName evidence="3">Fatty acid desaturase</fullName>
    </submittedName>
</protein>
<evidence type="ECO:0000313" key="3">
    <source>
        <dbReference type="EMBL" id="ALC81179.1"/>
    </source>
</evidence>
<dbReference type="Proteomes" id="UP000067625">
    <property type="component" value="Chromosome"/>
</dbReference>
<reference evidence="4" key="1">
    <citation type="submission" date="2015-08" db="EMBL/GenBank/DDBJ databases">
        <title>Genome sequencing project for genomic taxonomy and phylogenomics of Bacillus-like bacteria.</title>
        <authorList>
            <person name="Liu B."/>
            <person name="Wang J."/>
            <person name="Zhu Y."/>
            <person name="Liu G."/>
            <person name="Chen Q."/>
            <person name="Chen Z."/>
            <person name="Lan J."/>
            <person name="Che J."/>
            <person name="Ge C."/>
            <person name="Shi H."/>
            <person name="Pan Z."/>
            <person name="Liu X."/>
        </authorList>
    </citation>
    <scope>NUCLEOTIDE SEQUENCE [LARGE SCALE GENOMIC DNA]</scope>
    <source>
        <strain evidence="4">FJAT-4402</strain>
    </source>
</reference>
<keyword evidence="1" id="KW-1133">Transmembrane helix</keyword>
<dbReference type="GO" id="GO:0008610">
    <property type="term" value="P:lipid biosynthetic process"/>
    <property type="evidence" value="ECO:0007669"/>
    <property type="project" value="UniProtKB-ARBA"/>
</dbReference>
<organism evidence="3 4">
    <name type="scientific">Bacillus gobiensis</name>
    <dbReference type="NCBI Taxonomy" id="1441095"/>
    <lineage>
        <taxon>Bacteria</taxon>
        <taxon>Bacillati</taxon>
        <taxon>Bacillota</taxon>
        <taxon>Bacilli</taxon>
        <taxon>Bacillales</taxon>
        <taxon>Bacillaceae</taxon>
        <taxon>Bacillus</taxon>
    </lineage>
</organism>
<feature type="transmembrane region" description="Helical" evidence="1">
    <location>
        <begin position="64"/>
        <end position="81"/>
    </location>
</feature>
<proteinExistence type="predicted"/>
<dbReference type="RefSeq" id="WP_053602929.1">
    <property type="nucleotide sequence ID" value="NZ_CP012600.1"/>
</dbReference>
<dbReference type="EMBL" id="CP012600">
    <property type="protein sequence ID" value="ALC81179.1"/>
    <property type="molecule type" value="Genomic_DNA"/>
</dbReference>
<evidence type="ECO:0000259" key="2">
    <source>
        <dbReference type="Pfam" id="PF00487"/>
    </source>
</evidence>
<reference evidence="3 4" key="2">
    <citation type="journal article" date="2016" name="Int. J. Syst. Evol. Microbiol.">
        <title>Bacillus gobiensis sp. nov., isolated from a soil sample.</title>
        <authorList>
            <person name="Liu B."/>
            <person name="Liu G.H."/>
            <person name="Cetin S."/>
            <person name="Schumann P."/>
            <person name="Pan Z.Z."/>
            <person name="Chen Q.Q."/>
        </authorList>
    </citation>
    <scope>NUCLEOTIDE SEQUENCE [LARGE SCALE GENOMIC DNA]</scope>
    <source>
        <strain evidence="3 4">FJAT-4402</strain>
    </source>
</reference>
<feature type="domain" description="Fatty acid desaturase" evidence="2">
    <location>
        <begin position="63"/>
        <end position="304"/>
    </location>
</feature>
<accession>A0A0M4FIP1</accession>
<dbReference type="STRING" id="1441095.AM592_05890"/>
<gene>
    <name evidence="3" type="ORF">AM592_05890</name>
</gene>
<feature type="transmembrane region" description="Helical" evidence="1">
    <location>
        <begin position="156"/>
        <end position="175"/>
    </location>
</feature>
<dbReference type="PANTHER" id="PTHR19353:SF19">
    <property type="entry name" value="DELTA(5) FATTY ACID DESATURASE C-RELATED"/>
    <property type="match status" value="1"/>
</dbReference>
<keyword evidence="1" id="KW-0812">Transmembrane</keyword>
<dbReference type="GO" id="GO:0016717">
    <property type="term" value="F:oxidoreductase activity, acting on paired donors, with oxidation of a pair of donors resulting in the reduction of molecular oxygen to two molecules of water"/>
    <property type="evidence" value="ECO:0007669"/>
    <property type="project" value="TreeGrafter"/>
</dbReference>
<feature type="transmembrane region" description="Helical" evidence="1">
    <location>
        <begin position="196"/>
        <end position="221"/>
    </location>
</feature>